<proteinExistence type="predicted"/>
<name>A0ABQ3B6D6_9GAMM</name>
<gene>
    <name evidence="1" type="ORF">GCM10007071_31690</name>
</gene>
<dbReference type="Proteomes" id="UP000601597">
    <property type="component" value="Unassembled WGS sequence"/>
</dbReference>
<reference evidence="2" key="1">
    <citation type="journal article" date="2019" name="Int. J. Syst. Evol. Microbiol.">
        <title>The Global Catalogue of Microorganisms (GCM) 10K type strain sequencing project: providing services to taxonomists for standard genome sequencing and annotation.</title>
        <authorList>
            <consortium name="The Broad Institute Genomics Platform"/>
            <consortium name="The Broad Institute Genome Sequencing Center for Infectious Disease"/>
            <person name="Wu L."/>
            <person name="Ma J."/>
        </authorList>
    </citation>
    <scope>NUCLEOTIDE SEQUENCE [LARGE SCALE GENOMIC DNA]</scope>
    <source>
        <strain evidence="2">KCTC 22280</strain>
    </source>
</reference>
<dbReference type="EMBL" id="BMXV01000008">
    <property type="protein sequence ID" value="GGY81998.1"/>
    <property type="molecule type" value="Genomic_DNA"/>
</dbReference>
<dbReference type="RefSeq" id="WP_189577786.1">
    <property type="nucleotide sequence ID" value="NZ_BMXV01000008.1"/>
</dbReference>
<sequence>MRRENGTFFDYGNSMEFIAVSNAPKKVNLPAHVITDAISNGTLPVHEVSGCKCVTLADLLKIKNGGAK</sequence>
<evidence type="ECO:0000313" key="2">
    <source>
        <dbReference type="Proteomes" id="UP000601597"/>
    </source>
</evidence>
<comment type="caution">
    <text evidence="1">The sequence shown here is derived from an EMBL/GenBank/DDBJ whole genome shotgun (WGS) entry which is preliminary data.</text>
</comment>
<organism evidence="1 2">
    <name type="scientific">Marinobacter zhanjiangensis</name>
    <dbReference type="NCBI Taxonomy" id="578215"/>
    <lineage>
        <taxon>Bacteria</taxon>
        <taxon>Pseudomonadati</taxon>
        <taxon>Pseudomonadota</taxon>
        <taxon>Gammaproteobacteria</taxon>
        <taxon>Pseudomonadales</taxon>
        <taxon>Marinobacteraceae</taxon>
        <taxon>Marinobacter</taxon>
    </lineage>
</organism>
<evidence type="ECO:0000313" key="1">
    <source>
        <dbReference type="EMBL" id="GGY81998.1"/>
    </source>
</evidence>
<protein>
    <submittedName>
        <fullName evidence="1">Uncharacterized protein</fullName>
    </submittedName>
</protein>
<keyword evidence="2" id="KW-1185">Reference proteome</keyword>
<accession>A0ABQ3B6D6</accession>